<reference evidence="2 3" key="1">
    <citation type="journal article" date="2019" name="Int. J. Syst. Evol. Microbiol.">
        <title>The Global Catalogue of Microorganisms (GCM) 10K type strain sequencing project: providing services to taxonomists for standard genome sequencing and annotation.</title>
        <authorList>
            <consortium name="The Broad Institute Genomics Platform"/>
            <consortium name="The Broad Institute Genome Sequencing Center for Infectious Disease"/>
            <person name="Wu L."/>
            <person name="Ma J."/>
        </authorList>
    </citation>
    <scope>NUCLEOTIDE SEQUENCE [LARGE SCALE GENOMIC DNA]</scope>
    <source>
        <strain evidence="2 3">JCM 6238</strain>
    </source>
</reference>
<sequence>MLNKDRGSLKIVARPGTGRGRAGNGTANRGEGAAWRSEGRDGRPDRPECARRSIEHVHFGFDGTRASEVRAAPCAERRISNSSMPRSMSPCQRGAARCVCGAAHLETA</sequence>
<evidence type="ECO:0000256" key="1">
    <source>
        <dbReference type="SAM" id="MobiDB-lite"/>
    </source>
</evidence>
<feature type="compositionally biased region" description="Low complexity" evidence="1">
    <location>
        <begin position="24"/>
        <end position="34"/>
    </location>
</feature>
<feature type="region of interest" description="Disordered" evidence="1">
    <location>
        <begin position="1"/>
        <end position="48"/>
    </location>
</feature>
<proteinExistence type="predicted"/>
<feature type="compositionally biased region" description="Basic and acidic residues" evidence="1">
    <location>
        <begin position="37"/>
        <end position="48"/>
    </location>
</feature>
<protein>
    <submittedName>
        <fullName evidence="2">Uncharacterized protein</fullName>
    </submittedName>
</protein>
<keyword evidence="3" id="KW-1185">Reference proteome</keyword>
<dbReference type="Proteomes" id="UP001501584">
    <property type="component" value="Unassembled WGS sequence"/>
</dbReference>
<name>A0ABN3F602_9ACTN</name>
<accession>A0ABN3F602</accession>
<gene>
    <name evidence="2" type="ORF">GCM10010403_01980</name>
</gene>
<evidence type="ECO:0000313" key="2">
    <source>
        <dbReference type="EMBL" id="GAA2316752.1"/>
    </source>
</evidence>
<organism evidence="2 3">
    <name type="scientific">Glycomyces rutgersensis</name>
    <dbReference type="NCBI Taxonomy" id="58115"/>
    <lineage>
        <taxon>Bacteria</taxon>
        <taxon>Bacillati</taxon>
        <taxon>Actinomycetota</taxon>
        <taxon>Actinomycetes</taxon>
        <taxon>Glycomycetales</taxon>
        <taxon>Glycomycetaceae</taxon>
        <taxon>Glycomyces</taxon>
    </lineage>
</organism>
<evidence type="ECO:0000313" key="3">
    <source>
        <dbReference type="Proteomes" id="UP001501584"/>
    </source>
</evidence>
<comment type="caution">
    <text evidence="2">The sequence shown here is derived from an EMBL/GenBank/DDBJ whole genome shotgun (WGS) entry which is preliminary data.</text>
</comment>
<dbReference type="EMBL" id="BAAASX010000001">
    <property type="protein sequence ID" value="GAA2316752.1"/>
    <property type="molecule type" value="Genomic_DNA"/>
</dbReference>